<dbReference type="PROSITE" id="PS51318">
    <property type="entry name" value="TAT"/>
    <property type="match status" value="1"/>
</dbReference>
<protein>
    <submittedName>
        <fullName evidence="2">Oxidoreductase</fullName>
    </submittedName>
</protein>
<dbReference type="InterPro" id="IPR036374">
    <property type="entry name" value="OxRdtase_Mopterin-bd_sf"/>
</dbReference>
<dbReference type="Pfam" id="PF00174">
    <property type="entry name" value="Oxidored_molyb"/>
    <property type="match status" value="1"/>
</dbReference>
<sequence>MTPGPTRRFVLAAGLGLGAAAVLPPSRASALPLPGAKPILRIGGRIATRNEGEEAVFDLAMLEGLGTRRLVTSTPWTQGVMQWDGVPLATLMAAVGAEGTTIRATALNDYVADVPMAGLAEDGVILASRREGKPMPVSDKGPLFILYPFDDDRRLQQQSYYMRCAWQIARLDIL</sequence>
<keyword evidence="3" id="KW-1185">Reference proteome</keyword>
<proteinExistence type="predicted"/>
<evidence type="ECO:0000313" key="2">
    <source>
        <dbReference type="EMBL" id="GGD98728.1"/>
    </source>
</evidence>
<reference evidence="2" key="1">
    <citation type="journal article" date="2014" name="Int. J. Syst. Evol. Microbiol.">
        <title>Complete genome sequence of Corynebacterium casei LMG S-19264T (=DSM 44701T), isolated from a smear-ripened cheese.</title>
        <authorList>
            <consortium name="US DOE Joint Genome Institute (JGI-PGF)"/>
            <person name="Walter F."/>
            <person name="Albersmeier A."/>
            <person name="Kalinowski J."/>
            <person name="Ruckert C."/>
        </authorList>
    </citation>
    <scope>NUCLEOTIDE SEQUENCE</scope>
    <source>
        <strain evidence="2">CGMCC 1.15367</strain>
    </source>
</reference>
<evidence type="ECO:0000259" key="1">
    <source>
        <dbReference type="Pfam" id="PF00174"/>
    </source>
</evidence>
<feature type="domain" description="Oxidoreductase molybdopterin-binding" evidence="1">
    <location>
        <begin position="71"/>
        <end position="143"/>
    </location>
</feature>
<dbReference type="SUPFAM" id="SSF56524">
    <property type="entry name" value="Oxidoreductase molybdopterin-binding domain"/>
    <property type="match status" value="1"/>
</dbReference>
<name>A0A916ZHS1_9HYPH</name>
<dbReference type="InterPro" id="IPR006311">
    <property type="entry name" value="TAT_signal"/>
</dbReference>
<dbReference type="Proteomes" id="UP000644699">
    <property type="component" value="Unassembled WGS sequence"/>
</dbReference>
<organism evidence="2 3">
    <name type="scientific">Aureimonas endophytica</name>
    <dbReference type="NCBI Taxonomy" id="2027858"/>
    <lineage>
        <taxon>Bacteria</taxon>
        <taxon>Pseudomonadati</taxon>
        <taxon>Pseudomonadota</taxon>
        <taxon>Alphaproteobacteria</taxon>
        <taxon>Hyphomicrobiales</taxon>
        <taxon>Aurantimonadaceae</taxon>
        <taxon>Aureimonas</taxon>
    </lineage>
</organism>
<dbReference type="Gene3D" id="3.90.420.10">
    <property type="entry name" value="Oxidoreductase, molybdopterin-binding domain"/>
    <property type="match status" value="1"/>
</dbReference>
<dbReference type="RefSeq" id="WP_188907775.1">
    <property type="nucleotide sequence ID" value="NZ_BMIQ01000002.1"/>
</dbReference>
<evidence type="ECO:0000313" key="3">
    <source>
        <dbReference type="Proteomes" id="UP000644699"/>
    </source>
</evidence>
<reference evidence="2" key="2">
    <citation type="submission" date="2020-09" db="EMBL/GenBank/DDBJ databases">
        <authorList>
            <person name="Sun Q."/>
            <person name="Zhou Y."/>
        </authorList>
    </citation>
    <scope>NUCLEOTIDE SEQUENCE</scope>
    <source>
        <strain evidence="2">CGMCC 1.15367</strain>
    </source>
</reference>
<dbReference type="EMBL" id="BMIQ01000002">
    <property type="protein sequence ID" value="GGD98728.1"/>
    <property type="molecule type" value="Genomic_DNA"/>
</dbReference>
<gene>
    <name evidence="2" type="ORF">GCM10011390_16880</name>
</gene>
<comment type="caution">
    <text evidence="2">The sequence shown here is derived from an EMBL/GenBank/DDBJ whole genome shotgun (WGS) entry which is preliminary data.</text>
</comment>
<dbReference type="AlphaFoldDB" id="A0A916ZHS1"/>
<dbReference type="InterPro" id="IPR000572">
    <property type="entry name" value="OxRdtase_Mopterin-bd_dom"/>
</dbReference>
<accession>A0A916ZHS1</accession>